<dbReference type="GO" id="GO:0032259">
    <property type="term" value="P:methylation"/>
    <property type="evidence" value="ECO:0007669"/>
    <property type="project" value="UniProtKB-KW"/>
</dbReference>
<dbReference type="KEGG" id="gaz:Pan241w_00550"/>
<keyword evidence="1" id="KW-0472">Membrane</keyword>
<dbReference type="InterPro" id="IPR029063">
    <property type="entry name" value="SAM-dependent_MTases_sf"/>
</dbReference>
<keyword evidence="2" id="KW-0808">Transferase</keyword>
<evidence type="ECO:0000313" key="2">
    <source>
        <dbReference type="EMBL" id="QDT40002.1"/>
    </source>
</evidence>
<reference evidence="2 3" key="1">
    <citation type="submission" date="2019-02" db="EMBL/GenBank/DDBJ databases">
        <title>Deep-cultivation of Planctomycetes and their phenomic and genomic characterization uncovers novel biology.</title>
        <authorList>
            <person name="Wiegand S."/>
            <person name="Jogler M."/>
            <person name="Boedeker C."/>
            <person name="Pinto D."/>
            <person name="Vollmers J."/>
            <person name="Rivas-Marin E."/>
            <person name="Kohn T."/>
            <person name="Peeters S.H."/>
            <person name="Heuer A."/>
            <person name="Rast P."/>
            <person name="Oberbeckmann S."/>
            <person name="Bunk B."/>
            <person name="Jeske O."/>
            <person name="Meyerdierks A."/>
            <person name="Storesund J.E."/>
            <person name="Kallscheuer N."/>
            <person name="Luecker S."/>
            <person name="Lage O.M."/>
            <person name="Pohl T."/>
            <person name="Merkel B.J."/>
            <person name="Hornburger P."/>
            <person name="Mueller R.-W."/>
            <person name="Bruemmer F."/>
            <person name="Labrenz M."/>
            <person name="Spormann A.M."/>
            <person name="Op den Camp H."/>
            <person name="Overmann J."/>
            <person name="Amann R."/>
            <person name="Jetten M.S.M."/>
            <person name="Mascher T."/>
            <person name="Medema M.H."/>
            <person name="Devos D.P."/>
            <person name="Kaster A.-K."/>
            <person name="Ovreas L."/>
            <person name="Rohde M."/>
            <person name="Galperin M.Y."/>
            <person name="Jogler C."/>
        </authorList>
    </citation>
    <scope>NUCLEOTIDE SEQUENCE [LARGE SCALE GENOMIC DNA]</scope>
    <source>
        <strain evidence="2 3">Pan241w</strain>
    </source>
</reference>
<keyword evidence="1" id="KW-0812">Transmembrane</keyword>
<keyword evidence="2" id="KW-0830">Ubiquinone</keyword>
<evidence type="ECO:0000256" key="1">
    <source>
        <dbReference type="SAM" id="Phobius"/>
    </source>
</evidence>
<keyword evidence="2" id="KW-0489">Methyltransferase</keyword>
<name>A0A517R816_9PLAN</name>
<dbReference type="EMBL" id="CP036269">
    <property type="protein sequence ID" value="QDT40002.1"/>
    <property type="molecule type" value="Genomic_DNA"/>
</dbReference>
<dbReference type="PANTHER" id="PTHR43861">
    <property type="entry name" value="TRANS-ACONITATE 2-METHYLTRANSFERASE-RELATED"/>
    <property type="match status" value="1"/>
</dbReference>
<dbReference type="GO" id="GO:0102208">
    <property type="term" value="F:2-polyprenyl-6-hydroxyphenol methylase activity"/>
    <property type="evidence" value="ECO:0007669"/>
    <property type="project" value="UniProtKB-EC"/>
</dbReference>
<evidence type="ECO:0000313" key="3">
    <source>
        <dbReference type="Proteomes" id="UP000317171"/>
    </source>
</evidence>
<accession>A0A517R816</accession>
<dbReference type="OrthoDB" id="2577067at2"/>
<feature type="transmembrane region" description="Helical" evidence="1">
    <location>
        <begin position="312"/>
        <end position="333"/>
    </location>
</feature>
<dbReference type="RefSeq" id="WP_145209221.1">
    <property type="nucleotide sequence ID" value="NZ_CP036269.1"/>
</dbReference>
<gene>
    <name evidence="2" type="primary">ubiG_1</name>
    <name evidence="2" type="ORF">Pan241w_00550</name>
</gene>
<keyword evidence="3" id="KW-1185">Reference proteome</keyword>
<dbReference type="EC" id="2.1.1.222" evidence="2"/>
<dbReference type="Proteomes" id="UP000317171">
    <property type="component" value="Chromosome"/>
</dbReference>
<dbReference type="Gene3D" id="3.40.50.150">
    <property type="entry name" value="Vaccinia Virus protein VP39"/>
    <property type="match status" value="1"/>
</dbReference>
<dbReference type="Pfam" id="PF13489">
    <property type="entry name" value="Methyltransf_23"/>
    <property type="match status" value="1"/>
</dbReference>
<proteinExistence type="predicted"/>
<protein>
    <submittedName>
        <fullName evidence="2">Ubiquinone biosynthesis O-methyltransferase</fullName>
        <ecNumber evidence="2">2.1.1.222</ecNumber>
    </submittedName>
</protein>
<keyword evidence="1" id="KW-1133">Transmembrane helix</keyword>
<dbReference type="CDD" id="cd02440">
    <property type="entry name" value="AdoMet_MTases"/>
    <property type="match status" value="1"/>
</dbReference>
<sequence>MSEFSMIQKQHVESLYSQKVIRACADPHPVEPFQCEVCGANVAQPVFLLPGTTYRIVHCTECGLGTLYPPPTLSEISAFYPSPYYGSGGKKFSGLVEAVVRMVGARLSRFLVKQIPSQGRVLDVGCGRGVTLKTLANAGLEAHGFEVNRDAIKGLDSRIQAKIAPSLVEANYDAEYFDAIIIWHVLEHVSEPRKTLAEACRILRPGGVLVVAVPNASSWQAKITGPAWFHLDPPRHLFHFPLPALKQLLTSVGFQCQRTHHFSLRQNPFGWIQSILNFIPWLPRNGLYSLLHRHGERSGFAMPFSRGMRIQMYALFVLLAPPALMLSVAAALFRRGATVHVVCRREPNADEE</sequence>
<organism evidence="2 3">
    <name type="scientific">Gimesia alba</name>
    <dbReference type="NCBI Taxonomy" id="2527973"/>
    <lineage>
        <taxon>Bacteria</taxon>
        <taxon>Pseudomonadati</taxon>
        <taxon>Planctomycetota</taxon>
        <taxon>Planctomycetia</taxon>
        <taxon>Planctomycetales</taxon>
        <taxon>Planctomycetaceae</taxon>
        <taxon>Gimesia</taxon>
    </lineage>
</organism>
<dbReference type="SUPFAM" id="SSF53335">
    <property type="entry name" value="S-adenosyl-L-methionine-dependent methyltransferases"/>
    <property type="match status" value="1"/>
</dbReference>
<dbReference type="AlphaFoldDB" id="A0A517R816"/>